<sequence length="73" mass="8082">MPPENSRVHKRSASALSNASNVSTQSTISIEFYDNADESAEMQSTNEASSLAGQFSSQFQFCEEKLSFKDRLI</sequence>
<organism evidence="2 3">
    <name type="scientific">Daphnia magna</name>
    <dbReference type="NCBI Taxonomy" id="35525"/>
    <lineage>
        <taxon>Eukaryota</taxon>
        <taxon>Metazoa</taxon>
        <taxon>Ecdysozoa</taxon>
        <taxon>Arthropoda</taxon>
        <taxon>Crustacea</taxon>
        <taxon>Branchiopoda</taxon>
        <taxon>Diplostraca</taxon>
        <taxon>Cladocera</taxon>
        <taxon>Anomopoda</taxon>
        <taxon>Daphniidae</taxon>
        <taxon>Daphnia</taxon>
    </lineage>
</organism>
<proteinExistence type="predicted"/>
<feature type="compositionally biased region" description="Low complexity" evidence="1">
    <location>
        <begin position="13"/>
        <end position="23"/>
    </location>
</feature>
<gene>
    <name evidence="2" type="ORF">OUZ56_005647</name>
</gene>
<accession>A0ABQ9YTN0</accession>
<dbReference type="EMBL" id="JAOYFB010000001">
    <property type="protein sequence ID" value="KAK4003896.1"/>
    <property type="molecule type" value="Genomic_DNA"/>
</dbReference>
<name>A0ABQ9YTN0_9CRUS</name>
<protein>
    <submittedName>
        <fullName evidence="2">Uncharacterized protein</fullName>
    </submittedName>
</protein>
<keyword evidence="3" id="KW-1185">Reference proteome</keyword>
<dbReference type="Proteomes" id="UP001234178">
    <property type="component" value="Unassembled WGS sequence"/>
</dbReference>
<evidence type="ECO:0000256" key="1">
    <source>
        <dbReference type="SAM" id="MobiDB-lite"/>
    </source>
</evidence>
<feature type="region of interest" description="Disordered" evidence="1">
    <location>
        <begin position="1"/>
        <end position="24"/>
    </location>
</feature>
<evidence type="ECO:0000313" key="2">
    <source>
        <dbReference type="EMBL" id="KAK4003896.1"/>
    </source>
</evidence>
<comment type="caution">
    <text evidence="2">The sequence shown here is derived from an EMBL/GenBank/DDBJ whole genome shotgun (WGS) entry which is preliminary data.</text>
</comment>
<reference evidence="2 3" key="1">
    <citation type="journal article" date="2023" name="Nucleic Acids Res.">
        <title>The hologenome of Daphnia magna reveals possible DNA methylation and microbiome-mediated evolution of the host genome.</title>
        <authorList>
            <person name="Chaturvedi A."/>
            <person name="Li X."/>
            <person name="Dhandapani V."/>
            <person name="Marshall H."/>
            <person name="Kissane S."/>
            <person name="Cuenca-Cambronero M."/>
            <person name="Asole G."/>
            <person name="Calvet F."/>
            <person name="Ruiz-Romero M."/>
            <person name="Marangio P."/>
            <person name="Guigo R."/>
            <person name="Rago D."/>
            <person name="Mirbahai L."/>
            <person name="Eastwood N."/>
            <person name="Colbourne J.K."/>
            <person name="Zhou J."/>
            <person name="Mallon E."/>
            <person name="Orsini L."/>
        </authorList>
    </citation>
    <scope>NUCLEOTIDE SEQUENCE [LARGE SCALE GENOMIC DNA]</scope>
    <source>
        <strain evidence="2">LRV0_1</strain>
    </source>
</reference>
<evidence type="ECO:0000313" key="3">
    <source>
        <dbReference type="Proteomes" id="UP001234178"/>
    </source>
</evidence>